<dbReference type="RefSeq" id="XP_024721439.1">
    <property type="nucleotide sequence ID" value="XM_024864816.1"/>
</dbReference>
<proteinExistence type="predicted"/>
<keyword evidence="1" id="KW-0812">Transmembrane</keyword>
<feature type="transmembrane region" description="Helical" evidence="1">
    <location>
        <begin position="21"/>
        <end position="50"/>
    </location>
</feature>
<dbReference type="AlphaFoldDB" id="A0A2T3B3G8"/>
<organism evidence="2 3">
    <name type="scientific">Amorphotheca resinae ATCC 22711</name>
    <dbReference type="NCBI Taxonomy" id="857342"/>
    <lineage>
        <taxon>Eukaryota</taxon>
        <taxon>Fungi</taxon>
        <taxon>Dikarya</taxon>
        <taxon>Ascomycota</taxon>
        <taxon>Pezizomycotina</taxon>
        <taxon>Leotiomycetes</taxon>
        <taxon>Helotiales</taxon>
        <taxon>Amorphothecaceae</taxon>
        <taxon>Amorphotheca</taxon>
    </lineage>
</organism>
<dbReference type="EMBL" id="KZ679010">
    <property type="protein sequence ID" value="PSS20169.1"/>
    <property type="molecule type" value="Genomic_DNA"/>
</dbReference>
<protein>
    <submittedName>
        <fullName evidence="2">Uncharacterized protein</fullName>
    </submittedName>
</protein>
<keyword evidence="1" id="KW-0472">Membrane</keyword>
<sequence length="51" mass="6262">MGFHSMIPCTNRFSGPRERGFVFSFFLVFPLLSFFFLFSFFFFLFLVYIYF</sequence>
<name>A0A2T3B3G8_AMORE</name>
<dbReference type="GeneID" id="36572897"/>
<accession>A0A2T3B3G8</accession>
<gene>
    <name evidence="2" type="ORF">M430DRAFT_230149</name>
</gene>
<dbReference type="InParanoid" id="A0A2T3B3G8"/>
<dbReference type="Proteomes" id="UP000241818">
    <property type="component" value="Unassembled WGS sequence"/>
</dbReference>
<evidence type="ECO:0000313" key="2">
    <source>
        <dbReference type="EMBL" id="PSS20169.1"/>
    </source>
</evidence>
<keyword evidence="3" id="KW-1185">Reference proteome</keyword>
<reference evidence="2 3" key="1">
    <citation type="journal article" date="2018" name="New Phytol.">
        <title>Comparative genomics and transcriptomics depict ericoid mycorrhizal fungi as versatile saprotrophs and plant mutualists.</title>
        <authorList>
            <person name="Martino E."/>
            <person name="Morin E."/>
            <person name="Grelet G.A."/>
            <person name="Kuo A."/>
            <person name="Kohler A."/>
            <person name="Daghino S."/>
            <person name="Barry K.W."/>
            <person name="Cichocki N."/>
            <person name="Clum A."/>
            <person name="Dockter R.B."/>
            <person name="Hainaut M."/>
            <person name="Kuo R.C."/>
            <person name="LaButti K."/>
            <person name="Lindahl B.D."/>
            <person name="Lindquist E.A."/>
            <person name="Lipzen A."/>
            <person name="Khouja H.R."/>
            <person name="Magnuson J."/>
            <person name="Murat C."/>
            <person name="Ohm R.A."/>
            <person name="Singer S.W."/>
            <person name="Spatafora J.W."/>
            <person name="Wang M."/>
            <person name="Veneault-Fourrey C."/>
            <person name="Henrissat B."/>
            <person name="Grigoriev I.V."/>
            <person name="Martin F.M."/>
            <person name="Perotto S."/>
        </authorList>
    </citation>
    <scope>NUCLEOTIDE SEQUENCE [LARGE SCALE GENOMIC DNA]</scope>
    <source>
        <strain evidence="2 3">ATCC 22711</strain>
    </source>
</reference>
<evidence type="ECO:0000256" key="1">
    <source>
        <dbReference type="SAM" id="Phobius"/>
    </source>
</evidence>
<evidence type="ECO:0000313" key="3">
    <source>
        <dbReference type="Proteomes" id="UP000241818"/>
    </source>
</evidence>
<keyword evidence="1" id="KW-1133">Transmembrane helix</keyword>